<dbReference type="PANTHER" id="PTHR40942">
    <property type="match status" value="1"/>
</dbReference>
<dbReference type="Proteomes" id="UP001501476">
    <property type="component" value="Unassembled WGS sequence"/>
</dbReference>
<reference evidence="10" key="1">
    <citation type="journal article" date="2019" name="Int. J. Syst. Evol. Microbiol.">
        <title>The Global Catalogue of Microorganisms (GCM) 10K type strain sequencing project: providing services to taxonomists for standard genome sequencing and annotation.</title>
        <authorList>
            <consortium name="The Broad Institute Genomics Platform"/>
            <consortium name="The Broad Institute Genome Sequencing Center for Infectious Disease"/>
            <person name="Wu L."/>
            <person name="Ma J."/>
        </authorList>
    </citation>
    <scope>NUCLEOTIDE SEQUENCE [LARGE SCALE GENOMIC DNA]</scope>
    <source>
        <strain evidence="10">JCM 6886</strain>
    </source>
</reference>
<dbReference type="InterPro" id="IPR002323">
    <property type="entry name" value="Cyt_CIE"/>
</dbReference>
<dbReference type="Pfam" id="PF13442">
    <property type="entry name" value="Cytochrome_CBB3"/>
    <property type="match status" value="1"/>
</dbReference>
<dbReference type="InterPro" id="IPR009056">
    <property type="entry name" value="Cyt_c-like_dom"/>
</dbReference>
<evidence type="ECO:0000313" key="10">
    <source>
        <dbReference type="Proteomes" id="UP001501476"/>
    </source>
</evidence>
<keyword evidence="4" id="KW-0249">Electron transport</keyword>
<feature type="domain" description="Cytochrome c" evidence="8">
    <location>
        <begin position="77"/>
        <end position="157"/>
    </location>
</feature>
<evidence type="ECO:0000256" key="6">
    <source>
        <dbReference type="PROSITE-ProRule" id="PRU00433"/>
    </source>
</evidence>
<keyword evidence="10" id="KW-1185">Reference proteome</keyword>
<keyword evidence="3 6" id="KW-0479">Metal-binding</keyword>
<dbReference type="EMBL" id="BAAADG010000018">
    <property type="protein sequence ID" value="GAA0234569.1"/>
    <property type="molecule type" value="Genomic_DNA"/>
</dbReference>
<evidence type="ECO:0000256" key="7">
    <source>
        <dbReference type="SAM" id="Phobius"/>
    </source>
</evidence>
<dbReference type="InterPro" id="IPR036909">
    <property type="entry name" value="Cyt_c-like_dom_sf"/>
</dbReference>
<dbReference type="SUPFAM" id="SSF46626">
    <property type="entry name" value="Cytochrome c"/>
    <property type="match status" value="1"/>
</dbReference>
<feature type="transmembrane region" description="Helical" evidence="7">
    <location>
        <begin position="6"/>
        <end position="28"/>
    </location>
</feature>
<organism evidence="9 10">
    <name type="scientific">Methylophaga marina</name>
    <dbReference type="NCBI Taxonomy" id="45495"/>
    <lineage>
        <taxon>Bacteria</taxon>
        <taxon>Pseudomonadati</taxon>
        <taxon>Pseudomonadota</taxon>
        <taxon>Gammaproteobacteria</taxon>
        <taxon>Thiotrichales</taxon>
        <taxon>Piscirickettsiaceae</taxon>
        <taxon>Methylophaga</taxon>
    </lineage>
</organism>
<evidence type="ECO:0000256" key="4">
    <source>
        <dbReference type="ARBA" id="ARBA00022982"/>
    </source>
</evidence>
<keyword evidence="5 6" id="KW-0408">Iron</keyword>
<evidence type="ECO:0000259" key="8">
    <source>
        <dbReference type="PROSITE" id="PS51007"/>
    </source>
</evidence>
<accession>A0ABP3DLM2</accession>
<dbReference type="PRINTS" id="PR00607">
    <property type="entry name" value="CYTCHROMECIE"/>
</dbReference>
<keyword evidence="7" id="KW-1133">Transmembrane helix</keyword>
<dbReference type="Gene3D" id="1.10.760.10">
    <property type="entry name" value="Cytochrome c-like domain"/>
    <property type="match status" value="1"/>
</dbReference>
<evidence type="ECO:0000313" key="9">
    <source>
        <dbReference type="EMBL" id="GAA0234569.1"/>
    </source>
</evidence>
<keyword evidence="1" id="KW-0813">Transport</keyword>
<keyword evidence="2 6" id="KW-0349">Heme</keyword>
<comment type="caution">
    <text evidence="9">The sequence shown here is derived from an EMBL/GenBank/DDBJ whole genome shotgun (WGS) entry which is preliminary data.</text>
</comment>
<gene>
    <name evidence="9" type="ORF">GCM10008964_27410</name>
</gene>
<dbReference type="PROSITE" id="PS51007">
    <property type="entry name" value="CYTC"/>
    <property type="match status" value="1"/>
</dbReference>
<proteinExistence type="predicted"/>
<keyword evidence="7" id="KW-0812">Transmembrane</keyword>
<evidence type="ECO:0000256" key="1">
    <source>
        <dbReference type="ARBA" id="ARBA00022448"/>
    </source>
</evidence>
<sequence length="158" mass="16482">MNNNNSGQFLIGSIVTVLILFGLILVVLDNALELGKNATAPASMDEEAVAERIKPVAEVNIGEPPAVQAAPAEEDTNTGGAGEQIVTQVCAACHGAGLMNSPKIGNAADWAPRIEKGIDTLHKHAIEGFNMMPAKGGRSDLSDEAIMEAVDYMVAQSQ</sequence>
<keyword evidence="7" id="KW-0472">Membrane</keyword>
<dbReference type="PANTHER" id="PTHR40942:SF4">
    <property type="entry name" value="CYTOCHROME C5"/>
    <property type="match status" value="1"/>
</dbReference>
<evidence type="ECO:0000256" key="2">
    <source>
        <dbReference type="ARBA" id="ARBA00022617"/>
    </source>
</evidence>
<evidence type="ECO:0000256" key="3">
    <source>
        <dbReference type="ARBA" id="ARBA00022723"/>
    </source>
</evidence>
<name>A0ABP3DLM2_9GAMM</name>
<dbReference type="RefSeq" id="WP_286304181.1">
    <property type="nucleotide sequence ID" value="NZ_AP027741.1"/>
</dbReference>
<evidence type="ECO:0000256" key="5">
    <source>
        <dbReference type="ARBA" id="ARBA00023004"/>
    </source>
</evidence>
<protein>
    <recommendedName>
        <fullName evidence="8">Cytochrome c domain-containing protein</fullName>
    </recommendedName>
</protein>